<organism evidence="1 2">
    <name type="scientific">Portunus trituberculatus</name>
    <name type="common">Swimming crab</name>
    <name type="synonym">Neptunus trituberculatus</name>
    <dbReference type="NCBI Taxonomy" id="210409"/>
    <lineage>
        <taxon>Eukaryota</taxon>
        <taxon>Metazoa</taxon>
        <taxon>Ecdysozoa</taxon>
        <taxon>Arthropoda</taxon>
        <taxon>Crustacea</taxon>
        <taxon>Multicrustacea</taxon>
        <taxon>Malacostraca</taxon>
        <taxon>Eumalacostraca</taxon>
        <taxon>Eucarida</taxon>
        <taxon>Decapoda</taxon>
        <taxon>Pleocyemata</taxon>
        <taxon>Brachyura</taxon>
        <taxon>Eubrachyura</taxon>
        <taxon>Portunoidea</taxon>
        <taxon>Portunidae</taxon>
        <taxon>Portuninae</taxon>
        <taxon>Portunus</taxon>
    </lineage>
</organism>
<evidence type="ECO:0000313" key="1">
    <source>
        <dbReference type="EMBL" id="MPC60885.1"/>
    </source>
</evidence>
<sequence>MAVPRVSCALGSSGCPAAVARCRTAPLNRMERTKPADGTMTLTPSRSMCLGAQWSEARSEASLMSRTANWLAPR</sequence>
<proteinExistence type="predicted"/>
<dbReference type="Proteomes" id="UP000324222">
    <property type="component" value="Unassembled WGS sequence"/>
</dbReference>
<dbReference type="AlphaFoldDB" id="A0A5B7GU01"/>
<name>A0A5B7GU01_PORTR</name>
<comment type="caution">
    <text evidence="1">The sequence shown here is derived from an EMBL/GenBank/DDBJ whole genome shotgun (WGS) entry which is preliminary data.</text>
</comment>
<dbReference type="EMBL" id="VSRR010018003">
    <property type="protein sequence ID" value="MPC60885.1"/>
    <property type="molecule type" value="Genomic_DNA"/>
</dbReference>
<evidence type="ECO:0000313" key="2">
    <source>
        <dbReference type="Proteomes" id="UP000324222"/>
    </source>
</evidence>
<protein>
    <submittedName>
        <fullName evidence="1">Uncharacterized protein</fullName>
    </submittedName>
</protein>
<keyword evidence="2" id="KW-1185">Reference proteome</keyword>
<accession>A0A5B7GU01</accession>
<reference evidence="1 2" key="1">
    <citation type="submission" date="2019-05" db="EMBL/GenBank/DDBJ databases">
        <title>Another draft genome of Portunus trituberculatus and its Hox gene families provides insights of decapod evolution.</title>
        <authorList>
            <person name="Jeong J.-H."/>
            <person name="Song I."/>
            <person name="Kim S."/>
            <person name="Choi T."/>
            <person name="Kim D."/>
            <person name="Ryu S."/>
            <person name="Kim W."/>
        </authorList>
    </citation>
    <scope>NUCLEOTIDE SEQUENCE [LARGE SCALE GENOMIC DNA]</scope>
    <source>
        <tissue evidence="1">Muscle</tissue>
    </source>
</reference>
<gene>
    <name evidence="1" type="ORF">E2C01_054945</name>
</gene>